<evidence type="ECO:0000259" key="1">
    <source>
        <dbReference type="PROSITE" id="PS50987"/>
    </source>
</evidence>
<dbReference type="PROSITE" id="PS50987">
    <property type="entry name" value="HTH_ARSR_2"/>
    <property type="match status" value="1"/>
</dbReference>
<dbReference type="KEGG" id="fes:HER31_10295"/>
<dbReference type="InterPro" id="IPR036388">
    <property type="entry name" value="WH-like_DNA-bd_sf"/>
</dbReference>
<evidence type="ECO:0000313" key="2">
    <source>
        <dbReference type="EMBL" id="QIZ77234.1"/>
    </source>
</evidence>
<dbReference type="SUPFAM" id="SSF46785">
    <property type="entry name" value="Winged helix' DNA-binding domain"/>
    <property type="match status" value="1"/>
</dbReference>
<dbReference type="InterPro" id="IPR011991">
    <property type="entry name" value="ArsR-like_HTH"/>
</dbReference>
<organism evidence="2 3">
    <name type="scientific">Ferrimonas lipolytica</name>
    <dbReference type="NCBI Taxonomy" id="2724191"/>
    <lineage>
        <taxon>Bacteria</taxon>
        <taxon>Pseudomonadati</taxon>
        <taxon>Pseudomonadota</taxon>
        <taxon>Gammaproteobacteria</taxon>
        <taxon>Alteromonadales</taxon>
        <taxon>Ferrimonadaceae</taxon>
        <taxon>Ferrimonas</taxon>
    </lineage>
</organism>
<name>A0A6H1UDW3_9GAMM</name>
<proteinExistence type="predicted"/>
<dbReference type="RefSeq" id="WP_168660495.1">
    <property type="nucleotide sequence ID" value="NZ_CP051180.1"/>
</dbReference>
<dbReference type="GO" id="GO:0003700">
    <property type="term" value="F:DNA-binding transcription factor activity"/>
    <property type="evidence" value="ECO:0007669"/>
    <property type="project" value="InterPro"/>
</dbReference>
<evidence type="ECO:0000313" key="3">
    <source>
        <dbReference type="Proteomes" id="UP000501602"/>
    </source>
</evidence>
<accession>A0A6H1UDW3</accession>
<keyword evidence="3" id="KW-1185">Reference proteome</keyword>
<dbReference type="Proteomes" id="UP000501602">
    <property type="component" value="Chromosome"/>
</dbReference>
<dbReference type="AlphaFoldDB" id="A0A6H1UDW3"/>
<dbReference type="Gene3D" id="1.10.10.10">
    <property type="entry name" value="Winged helix-like DNA-binding domain superfamily/Winged helix DNA-binding domain"/>
    <property type="match status" value="1"/>
</dbReference>
<reference evidence="2 3" key="1">
    <citation type="submission" date="2020-04" db="EMBL/GenBank/DDBJ databases">
        <title>Ferrimonas sp. S7 isolated from sea water.</title>
        <authorList>
            <person name="Bae S.S."/>
            <person name="Baek K."/>
        </authorList>
    </citation>
    <scope>NUCLEOTIDE SEQUENCE [LARGE SCALE GENOMIC DNA]</scope>
    <source>
        <strain evidence="2 3">S7</strain>
    </source>
</reference>
<sequence length="98" mass="10914">MDSVQSAKVLKELGHPERLRVFQVLSDVGLEGITVGELRDRLEIKGSTLSNYLSNLVAVDLVIQTREGKSIRCVANYDTFDAVFCYIRSNCGKMPATY</sequence>
<feature type="domain" description="HTH arsR-type" evidence="1">
    <location>
        <begin position="1"/>
        <end position="95"/>
    </location>
</feature>
<dbReference type="InterPro" id="IPR001845">
    <property type="entry name" value="HTH_ArsR_DNA-bd_dom"/>
</dbReference>
<protein>
    <submittedName>
        <fullName evidence="2">Helix-turn-helix transcriptional regulator</fullName>
    </submittedName>
</protein>
<dbReference type="InterPro" id="IPR036390">
    <property type="entry name" value="WH_DNA-bd_sf"/>
</dbReference>
<gene>
    <name evidence="2" type="ORF">HER31_10295</name>
</gene>
<dbReference type="Pfam" id="PF12840">
    <property type="entry name" value="HTH_20"/>
    <property type="match status" value="1"/>
</dbReference>
<dbReference type="EMBL" id="CP051180">
    <property type="protein sequence ID" value="QIZ77234.1"/>
    <property type="molecule type" value="Genomic_DNA"/>
</dbReference>
<dbReference type="CDD" id="cd00090">
    <property type="entry name" value="HTH_ARSR"/>
    <property type="match status" value="1"/>
</dbReference>